<dbReference type="Gene3D" id="3.40.1080.20">
    <property type="entry name" value="Acetyl-CoA hydrolase/transferase C-terminal domain"/>
    <property type="match status" value="1"/>
</dbReference>
<dbReference type="eggNOG" id="COG0427">
    <property type="taxonomic scope" value="Bacteria"/>
</dbReference>
<comment type="similarity">
    <text evidence="3">Belongs to the acetyl-CoA hydrolase/transferase family.</text>
</comment>
<dbReference type="AlphaFoldDB" id="Q3A1Y4"/>
<evidence type="ECO:0000256" key="2">
    <source>
        <dbReference type="ARBA" id="ARBA00004496"/>
    </source>
</evidence>
<dbReference type="InterPro" id="IPR003702">
    <property type="entry name" value="ActCoA_hydro_N"/>
</dbReference>
<evidence type="ECO:0000313" key="11">
    <source>
        <dbReference type="EMBL" id="ABA89623.1"/>
    </source>
</evidence>
<evidence type="ECO:0000256" key="1">
    <source>
        <dbReference type="ARBA" id="ARBA00001831"/>
    </source>
</evidence>
<dbReference type="RefSeq" id="WP_011342146.1">
    <property type="nucleotide sequence ID" value="NC_007498.2"/>
</dbReference>
<evidence type="ECO:0000256" key="6">
    <source>
        <dbReference type="ARBA" id="ARBA00022490"/>
    </source>
</evidence>
<dbReference type="STRING" id="338963.Pcar_2384"/>
<dbReference type="GO" id="GO:0003986">
    <property type="term" value="F:acetyl-CoA hydrolase activity"/>
    <property type="evidence" value="ECO:0007669"/>
    <property type="project" value="UniProtKB-EC"/>
</dbReference>
<dbReference type="Proteomes" id="UP000002534">
    <property type="component" value="Chromosome"/>
</dbReference>
<evidence type="ECO:0000259" key="10">
    <source>
        <dbReference type="Pfam" id="PF13336"/>
    </source>
</evidence>
<dbReference type="InterPro" id="IPR037171">
    <property type="entry name" value="NagB/RpiA_transferase-like"/>
</dbReference>
<dbReference type="GO" id="GO:0005737">
    <property type="term" value="C:cytoplasm"/>
    <property type="evidence" value="ECO:0007669"/>
    <property type="project" value="UniProtKB-SubCell"/>
</dbReference>
<dbReference type="SUPFAM" id="SSF100950">
    <property type="entry name" value="NagB/RpiA/CoA transferase-like"/>
    <property type="match status" value="2"/>
</dbReference>
<dbReference type="Pfam" id="PF13336">
    <property type="entry name" value="AcetylCoA_hyd_C"/>
    <property type="match status" value="1"/>
</dbReference>
<comment type="subcellular location">
    <subcellularLocation>
        <location evidence="2">Cytoplasm</location>
    </subcellularLocation>
</comment>
<dbReference type="FunFam" id="3.40.1080.20:FF:000001">
    <property type="entry name" value="Acetyl-CoA hydrolase Ach1"/>
    <property type="match status" value="1"/>
</dbReference>
<dbReference type="Gene3D" id="3.40.1080.10">
    <property type="entry name" value="Glutaconate Coenzyme A-transferase"/>
    <property type="match status" value="1"/>
</dbReference>
<keyword evidence="11" id="KW-0808">Transferase</keyword>
<name>Q3A1Y4_SYNC1</name>
<evidence type="ECO:0000256" key="7">
    <source>
        <dbReference type="ARBA" id="ARBA00022801"/>
    </source>
</evidence>
<dbReference type="FunFam" id="3.40.1080.10:FF:000003">
    <property type="entry name" value="Acetyl-coA hydrolase Ach1"/>
    <property type="match status" value="1"/>
</dbReference>
<keyword evidence="12" id="KW-1185">Reference proteome</keyword>
<gene>
    <name evidence="11" type="primary">ato</name>
    <name evidence="11" type="ordered locus">Pcar_2384</name>
</gene>
<keyword evidence="7" id="KW-0378">Hydrolase</keyword>
<dbReference type="EC" id="3.1.2.1" evidence="4"/>
<dbReference type="Pfam" id="PF02550">
    <property type="entry name" value="AcetylCoA_hydro"/>
    <property type="match status" value="1"/>
</dbReference>
<dbReference type="InterPro" id="IPR026888">
    <property type="entry name" value="AcetylCoA_hyd_C"/>
</dbReference>
<dbReference type="InterPro" id="IPR046433">
    <property type="entry name" value="ActCoA_hydro"/>
</dbReference>
<sequence length="519" mass="57549">MSILHDRIAYPNLLERIKTVAEVLPLFQNGMTLGWSGFTPVGYPKAIPKALANYVETNRLQGKMRFNLLIGASVGTETEDRWASLDMIERRWPYQSGKNIRKGINTGRIRMHDKHLSMFAQDLGYGFYTKDLGGKIDLGIIEASAITKEGNIILAGSVGIAAEIIQSAEHLIIELNTTIPSYEGLHDIVLPEQPPHRQPYLISRVGDRIGTTYVPCNPDKIIAIVESKEPDNGRSLGATDAVSERIAGHILDFFQTEVKAGRLPANLLPLQSGVGNIANAVVGDLVKGPFSDLTVYTEVLQDTMLDFFDSGKLKYASATSLSFSADGFERFYNNWDEYTRKIVLRPQQLANNPEMIRRLGVIAMNTPVEFDIYAHANSTLVGGTRMINGIGGSGDFLRNAFLSIMHSPSVRPSKTDPTGITCVVPMVPHVDHTEHDLDVLVTEQGLADLRGLCPRDRAQLIIDKCAHPEYRPLLQDYLDRASHECLSRGVGHEPHMLDRVFRMQQHLATHGTMKIGSWD</sequence>
<dbReference type="FunFam" id="3.30.750.70:FF:000002">
    <property type="entry name" value="Acetyl-CoA hydrolase Ach1"/>
    <property type="match status" value="1"/>
</dbReference>
<dbReference type="EMBL" id="CP000142">
    <property type="protein sequence ID" value="ABA89623.1"/>
    <property type="molecule type" value="Genomic_DNA"/>
</dbReference>
<evidence type="ECO:0000259" key="9">
    <source>
        <dbReference type="Pfam" id="PF02550"/>
    </source>
</evidence>
<dbReference type="PANTHER" id="PTHR43609">
    <property type="entry name" value="ACETYL-COA HYDROLASE"/>
    <property type="match status" value="1"/>
</dbReference>
<dbReference type="OrthoDB" id="9801795at2"/>
<proteinExistence type="inferred from homology"/>
<reference evidence="11 12" key="2">
    <citation type="journal article" date="2012" name="BMC Genomics">
        <title>The genome of Pelobacter carbinolicus reveals surprising metabolic capabilities and physiological features.</title>
        <authorList>
            <person name="Aklujkar M."/>
            <person name="Haveman S.A."/>
            <person name="Didonato R.Jr."/>
            <person name="Chertkov O."/>
            <person name="Han C.S."/>
            <person name="Land M.L."/>
            <person name="Brown P."/>
            <person name="Lovley D.R."/>
        </authorList>
    </citation>
    <scope>NUCLEOTIDE SEQUENCE [LARGE SCALE GENOMIC DNA]</scope>
    <source>
        <strain evidence="12">DSM 2380 / NBRC 103641 / GraBd1</strain>
    </source>
</reference>
<evidence type="ECO:0000256" key="8">
    <source>
        <dbReference type="ARBA" id="ARBA00029672"/>
    </source>
</evidence>
<dbReference type="Gene3D" id="3.30.750.70">
    <property type="entry name" value="4-hydroxybutyrate coenzyme like domains"/>
    <property type="match status" value="1"/>
</dbReference>
<dbReference type="HOGENOM" id="CLU_019748_3_0_7"/>
<dbReference type="GO" id="GO:0006083">
    <property type="term" value="P:acetate metabolic process"/>
    <property type="evidence" value="ECO:0007669"/>
    <property type="project" value="InterPro"/>
</dbReference>
<evidence type="ECO:0000256" key="4">
    <source>
        <dbReference type="ARBA" id="ARBA00011920"/>
    </source>
</evidence>
<dbReference type="GO" id="GO:0008775">
    <property type="term" value="F:acetate CoA-transferase activity"/>
    <property type="evidence" value="ECO:0007669"/>
    <property type="project" value="InterPro"/>
</dbReference>
<accession>Q3A1Y4</accession>
<dbReference type="PANTHER" id="PTHR43609:SF1">
    <property type="entry name" value="ACETYL-COA HYDROLASE"/>
    <property type="match status" value="1"/>
</dbReference>
<evidence type="ECO:0000256" key="5">
    <source>
        <dbReference type="ARBA" id="ARBA00017958"/>
    </source>
</evidence>
<reference evidence="12" key="1">
    <citation type="submission" date="2005-10" db="EMBL/GenBank/DDBJ databases">
        <title>Complete sequence of Pelobacter carbinolicus DSM 2380.</title>
        <authorList>
            <person name="Copeland A."/>
            <person name="Lucas S."/>
            <person name="Lapidus A."/>
            <person name="Barry K."/>
            <person name="Detter J.C."/>
            <person name="Glavina T."/>
            <person name="Hammon N."/>
            <person name="Israni S."/>
            <person name="Pitluck S."/>
            <person name="Chertkov O."/>
            <person name="Schmutz J."/>
            <person name="Larimer F."/>
            <person name="Land M."/>
            <person name="Kyrpides N."/>
            <person name="Ivanova N."/>
            <person name="Richardson P."/>
        </authorList>
    </citation>
    <scope>NUCLEOTIDE SEQUENCE [LARGE SCALE GENOMIC DNA]</scope>
    <source>
        <strain evidence="12">DSM 2380 / NBRC 103641 / GraBd1</strain>
    </source>
</reference>
<keyword evidence="6" id="KW-0963">Cytoplasm</keyword>
<organism evidence="11 12">
    <name type="scientific">Syntrophotalea carbinolica (strain DSM 2380 / NBRC 103641 / GraBd1)</name>
    <name type="common">Pelobacter carbinolicus</name>
    <dbReference type="NCBI Taxonomy" id="338963"/>
    <lineage>
        <taxon>Bacteria</taxon>
        <taxon>Pseudomonadati</taxon>
        <taxon>Thermodesulfobacteriota</taxon>
        <taxon>Desulfuromonadia</taxon>
        <taxon>Desulfuromonadales</taxon>
        <taxon>Syntrophotaleaceae</taxon>
        <taxon>Syntrophotalea</taxon>
    </lineage>
</organism>
<comment type="catalytic activity">
    <reaction evidence="1">
        <text>acetyl-CoA + H2O = acetate + CoA + H(+)</text>
        <dbReference type="Rhea" id="RHEA:20289"/>
        <dbReference type="ChEBI" id="CHEBI:15377"/>
        <dbReference type="ChEBI" id="CHEBI:15378"/>
        <dbReference type="ChEBI" id="CHEBI:30089"/>
        <dbReference type="ChEBI" id="CHEBI:57287"/>
        <dbReference type="ChEBI" id="CHEBI:57288"/>
        <dbReference type="EC" id="3.1.2.1"/>
    </reaction>
</comment>
<dbReference type="KEGG" id="pca:Pcar_2384"/>
<evidence type="ECO:0000313" key="12">
    <source>
        <dbReference type="Proteomes" id="UP000002534"/>
    </source>
</evidence>
<dbReference type="InterPro" id="IPR038460">
    <property type="entry name" value="AcetylCoA_hyd_C_sf"/>
</dbReference>
<feature type="domain" description="Acetyl-CoA hydrolase/transferase N-terminal" evidence="9">
    <location>
        <begin position="18"/>
        <end position="226"/>
    </location>
</feature>
<evidence type="ECO:0000256" key="3">
    <source>
        <dbReference type="ARBA" id="ARBA00009632"/>
    </source>
</evidence>
<feature type="domain" description="Acetyl-CoA hydrolase/transferase C-terminal" evidence="10">
    <location>
        <begin position="327"/>
        <end position="477"/>
    </location>
</feature>
<protein>
    <recommendedName>
        <fullName evidence="5">Acetyl-CoA hydrolase</fullName>
        <ecNumber evidence="4">3.1.2.1</ecNumber>
    </recommendedName>
    <alternativeName>
        <fullName evidence="8">Acetyl-CoA deacylase</fullName>
    </alternativeName>
</protein>